<sequence length="110" mass="12523">MQFEIEFNPSLCRTLVWFLSVRFQSSDCFEILPESLLLYVCVATVESYLKFLGWSVIHLRKCSGSATCSGGACIFHSNFRRCSYDALRLSALLIEEAELLYEAELIPTSH</sequence>
<proteinExistence type="predicted"/>
<reference evidence="1 3" key="1">
    <citation type="journal article" date="2008" name="Science">
        <title>The Physcomitrella genome reveals evolutionary insights into the conquest of land by plants.</title>
        <authorList>
            <person name="Rensing S."/>
            <person name="Lang D."/>
            <person name="Zimmer A."/>
            <person name="Terry A."/>
            <person name="Salamov A."/>
            <person name="Shapiro H."/>
            <person name="Nishiyama T."/>
            <person name="Perroud P.-F."/>
            <person name="Lindquist E."/>
            <person name="Kamisugi Y."/>
            <person name="Tanahashi T."/>
            <person name="Sakakibara K."/>
            <person name="Fujita T."/>
            <person name="Oishi K."/>
            <person name="Shin-I T."/>
            <person name="Kuroki Y."/>
            <person name="Toyoda A."/>
            <person name="Suzuki Y."/>
            <person name="Hashimoto A."/>
            <person name="Yamaguchi K."/>
            <person name="Sugano A."/>
            <person name="Kohara Y."/>
            <person name="Fujiyama A."/>
            <person name="Anterola A."/>
            <person name="Aoki S."/>
            <person name="Ashton N."/>
            <person name="Barbazuk W.B."/>
            <person name="Barker E."/>
            <person name="Bennetzen J."/>
            <person name="Bezanilla M."/>
            <person name="Blankenship R."/>
            <person name="Cho S.H."/>
            <person name="Dutcher S."/>
            <person name="Estelle M."/>
            <person name="Fawcett J.A."/>
            <person name="Gundlach H."/>
            <person name="Hanada K."/>
            <person name="Heyl A."/>
            <person name="Hicks K.A."/>
            <person name="Hugh J."/>
            <person name="Lohr M."/>
            <person name="Mayer K."/>
            <person name="Melkozernov A."/>
            <person name="Murata T."/>
            <person name="Nelson D."/>
            <person name="Pils B."/>
            <person name="Prigge M."/>
            <person name="Reiss B."/>
            <person name="Renner T."/>
            <person name="Rombauts S."/>
            <person name="Rushton P."/>
            <person name="Sanderfoot A."/>
            <person name="Schween G."/>
            <person name="Shiu S.-H."/>
            <person name="Stueber K."/>
            <person name="Theodoulou F.L."/>
            <person name="Tu H."/>
            <person name="Van de Peer Y."/>
            <person name="Verrier P.J."/>
            <person name="Waters E."/>
            <person name="Wood A."/>
            <person name="Yang L."/>
            <person name="Cove D."/>
            <person name="Cuming A."/>
            <person name="Hasebe M."/>
            <person name="Lucas S."/>
            <person name="Mishler D.B."/>
            <person name="Reski R."/>
            <person name="Grigoriev I."/>
            <person name="Quatrano R.S."/>
            <person name="Boore J.L."/>
        </authorList>
    </citation>
    <scope>NUCLEOTIDE SEQUENCE [LARGE SCALE GENOMIC DNA]</scope>
    <source>
        <strain evidence="2 3">cv. Gransden 2004</strain>
    </source>
</reference>
<evidence type="ECO:0000313" key="3">
    <source>
        <dbReference type="Proteomes" id="UP000006727"/>
    </source>
</evidence>
<dbReference type="EnsemblPlants" id="Pp3c9_15111V3.1">
    <property type="protein sequence ID" value="Pp3c9_15111V3.1"/>
    <property type="gene ID" value="Pp3c9_15111"/>
</dbReference>
<accession>A0A2K1K395</accession>
<protein>
    <submittedName>
        <fullName evidence="1 2">Uncharacterized protein</fullName>
    </submittedName>
</protein>
<reference evidence="1 3" key="2">
    <citation type="journal article" date="2018" name="Plant J.">
        <title>The Physcomitrella patens chromosome-scale assembly reveals moss genome structure and evolution.</title>
        <authorList>
            <person name="Lang D."/>
            <person name="Ullrich K.K."/>
            <person name="Murat F."/>
            <person name="Fuchs J."/>
            <person name="Jenkins J."/>
            <person name="Haas F.B."/>
            <person name="Piednoel M."/>
            <person name="Gundlach H."/>
            <person name="Van Bel M."/>
            <person name="Meyberg R."/>
            <person name="Vives C."/>
            <person name="Morata J."/>
            <person name="Symeonidi A."/>
            <person name="Hiss M."/>
            <person name="Muchero W."/>
            <person name="Kamisugi Y."/>
            <person name="Saleh O."/>
            <person name="Blanc G."/>
            <person name="Decker E.L."/>
            <person name="van Gessel N."/>
            <person name="Grimwood J."/>
            <person name="Hayes R.D."/>
            <person name="Graham S.W."/>
            <person name="Gunter L.E."/>
            <person name="McDaniel S.F."/>
            <person name="Hoernstein S.N.W."/>
            <person name="Larsson A."/>
            <person name="Li F.W."/>
            <person name="Perroud P.F."/>
            <person name="Phillips J."/>
            <person name="Ranjan P."/>
            <person name="Rokshar D.S."/>
            <person name="Rothfels C.J."/>
            <person name="Schneider L."/>
            <person name="Shu S."/>
            <person name="Stevenson D.W."/>
            <person name="Thummler F."/>
            <person name="Tillich M."/>
            <person name="Villarreal Aguilar J.C."/>
            <person name="Widiez T."/>
            <person name="Wong G.K."/>
            <person name="Wymore A."/>
            <person name="Zhang Y."/>
            <person name="Zimmer A.D."/>
            <person name="Quatrano R.S."/>
            <person name="Mayer K.F.X."/>
            <person name="Goodstein D."/>
            <person name="Casacuberta J.M."/>
            <person name="Vandepoele K."/>
            <person name="Reski R."/>
            <person name="Cuming A.C."/>
            <person name="Tuskan G.A."/>
            <person name="Maumus F."/>
            <person name="Salse J."/>
            <person name="Schmutz J."/>
            <person name="Rensing S.A."/>
        </authorList>
    </citation>
    <scope>NUCLEOTIDE SEQUENCE [LARGE SCALE GENOMIC DNA]</scope>
    <source>
        <strain evidence="2 3">cv. Gransden 2004</strain>
    </source>
</reference>
<organism evidence="1">
    <name type="scientific">Physcomitrium patens</name>
    <name type="common">Spreading-leaved earth moss</name>
    <name type="synonym">Physcomitrella patens</name>
    <dbReference type="NCBI Taxonomy" id="3218"/>
    <lineage>
        <taxon>Eukaryota</taxon>
        <taxon>Viridiplantae</taxon>
        <taxon>Streptophyta</taxon>
        <taxon>Embryophyta</taxon>
        <taxon>Bryophyta</taxon>
        <taxon>Bryophytina</taxon>
        <taxon>Bryopsida</taxon>
        <taxon>Funariidae</taxon>
        <taxon>Funariales</taxon>
        <taxon>Funariaceae</taxon>
        <taxon>Physcomitrium</taxon>
    </lineage>
</organism>
<dbReference type="InParanoid" id="A0A2K1K395"/>
<dbReference type="AlphaFoldDB" id="A0A2K1K395"/>
<reference evidence="2" key="3">
    <citation type="submission" date="2020-12" db="UniProtKB">
        <authorList>
            <consortium name="EnsemblPlants"/>
        </authorList>
    </citation>
    <scope>IDENTIFICATION</scope>
</reference>
<evidence type="ECO:0000313" key="1">
    <source>
        <dbReference type="EMBL" id="PNR48255.1"/>
    </source>
</evidence>
<dbReference type="Proteomes" id="UP000006727">
    <property type="component" value="Chromosome 9"/>
</dbReference>
<evidence type="ECO:0000313" key="2">
    <source>
        <dbReference type="EnsemblPlants" id="Pp3c9_15111V3.1"/>
    </source>
</evidence>
<name>A0A2K1K395_PHYPA</name>
<dbReference type="EMBL" id="ABEU02000009">
    <property type="protein sequence ID" value="PNR48255.1"/>
    <property type="molecule type" value="Genomic_DNA"/>
</dbReference>
<dbReference type="Gramene" id="Pp3c9_15111V3.1">
    <property type="protein sequence ID" value="Pp3c9_15111V3.1"/>
    <property type="gene ID" value="Pp3c9_15111"/>
</dbReference>
<keyword evidence="3" id="KW-1185">Reference proteome</keyword>
<gene>
    <name evidence="1" type="ORF">PHYPA_012730</name>
</gene>